<dbReference type="GO" id="GO:0009086">
    <property type="term" value="P:methionine biosynthetic process"/>
    <property type="evidence" value="ECO:0007669"/>
    <property type="project" value="UniProtKB-KW"/>
</dbReference>
<dbReference type="Proteomes" id="UP001371456">
    <property type="component" value="Unassembled WGS sequence"/>
</dbReference>
<dbReference type="GO" id="GO:0046872">
    <property type="term" value="F:metal ion binding"/>
    <property type="evidence" value="ECO:0007669"/>
    <property type="project" value="UniProtKB-KW"/>
</dbReference>
<dbReference type="InterPro" id="IPR011051">
    <property type="entry name" value="RmlC_Cupin_sf"/>
</dbReference>
<evidence type="ECO:0000256" key="6">
    <source>
        <dbReference type="ARBA" id="ARBA00022964"/>
    </source>
</evidence>
<dbReference type="SUPFAM" id="SSF51182">
    <property type="entry name" value="RmlC-like cupins"/>
    <property type="match status" value="1"/>
</dbReference>
<evidence type="ECO:0000256" key="1">
    <source>
        <dbReference type="ARBA" id="ARBA00000428"/>
    </source>
</evidence>
<protein>
    <recommendedName>
        <fullName evidence="10">acireductone dioxygenase (Fe(2+)-requiring)</fullName>
        <ecNumber evidence="10">1.13.11.54</ecNumber>
    </recommendedName>
</protein>
<keyword evidence="4" id="KW-0028">Amino-acid biosynthesis</keyword>
<keyword evidence="6" id="KW-0223">Dioxygenase</keyword>
<evidence type="ECO:0000256" key="4">
    <source>
        <dbReference type="ARBA" id="ARBA00022605"/>
    </source>
</evidence>
<dbReference type="Gene3D" id="2.60.120.10">
    <property type="entry name" value="Jelly Rolls"/>
    <property type="match status" value="2"/>
</dbReference>
<evidence type="ECO:0000256" key="7">
    <source>
        <dbReference type="ARBA" id="ARBA00023002"/>
    </source>
</evidence>
<keyword evidence="5" id="KW-0479">Metal-binding</keyword>
<name>A0AAN8T6A1_SOLBU</name>
<evidence type="ECO:0000256" key="9">
    <source>
        <dbReference type="ARBA" id="ARBA00023167"/>
    </source>
</evidence>
<dbReference type="EC" id="1.13.11.54" evidence="10"/>
<evidence type="ECO:0000313" key="11">
    <source>
        <dbReference type="EMBL" id="KAK6780559.1"/>
    </source>
</evidence>
<evidence type="ECO:0000256" key="5">
    <source>
        <dbReference type="ARBA" id="ARBA00022723"/>
    </source>
</evidence>
<keyword evidence="12" id="KW-1185">Reference proteome</keyword>
<keyword evidence="3" id="KW-0533">Nickel</keyword>
<evidence type="ECO:0000256" key="10">
    <source>
        <dbReference type="ARBA" id="ARBA00039005"/>
    </source>
</evidence>
<dbReference type="PANTHER" id="PTHR23418">
    <property type="entry name" value="ACIREDUCTONE DIOXYGENASE"/>
    <property type="match status" value="1"/>
</dbReference>
<proteinExistence type="predicted"/>
<gene>
    <name evidence="11" type="ORF">RDI58_022743</name>
</gene>
<comment type="cofactor">
    <cofactor evidence="2">
        <name>Fe(2+)</name>
        <dbReference type="ChEBI" id="CHEBI:29033"/>
    </cofactor>
</comment>
<evidence type="ECO:0000256" key="2">
    <source>
        <dbReference type="ARBA" id="ARBA00001954"/>
    </source>
</evidence>
<keyword evidence="8" id="KW-0408">Iron</keyword>
<dbReference type="AlphaFoldDB" id="A0AAN8T6A1"/>
<evidence type="ECO:0000313" key="12">
    <source>
        <dbReference type="Proteomes" id="UP001371456"/>
    </source>
</evidence>
<dbReference type="PANTHER" id="PTHR23418:SF0">
    <property type="entry name" value="ACIREDUCTONE DIOXYGENASE"/>
    <property type="match status" value="1"/>
</dbReference>
<reference evidence="11 12" key="1">
    <citation type="submission" date="2024-02" db="EMBL/GenBank/DDBJ databases">
        <title>de novo genome assembly of Solanum bulbocastanum strain 11H21.</title>
        <authorList>
            <person name="Hosaka A.J."/>
        </authorList>
    </citation>
    <scope>NUCLEOTIDE SEQUENCE [LARGE SCALE GENOMIC DNA]</scope>
    <source>
        <tissue evidence="11">Young leaves</tissue>
    </source>
</reference>
<dbReference type="InterPro" id="IPR004313">
    <property type="entry name" value="ARD"/>
</dbReference>
<evidence type="ECO:0000256" key="8">
    <source>
        <dbReference type="ARBA" id="ARBA00023004"/>
    </source>
</evidence>
<keyword evidence="9" id="KW-0486">Methionine biosynthesis</keyword>
<evidence type="ECO:0000256" key="3">
    <source>
        <dbReference type="ARBA" id="ARBA00022596"/>
    </source>
</evidence>
<dbReference type="InterPro" id="IPR014710">
    <property type="entry name" value="RmlC-like_jellyroll"/>
</dbReference>
<comment type="caution">
    <text evidence="11">The sequence shown here is derived from an EMBL/GenBank/DDBJ whole genome shotgun (WGS) entry which is preliminary data.</text>
</comment>
<sequence length="80" mass="9856">MENYSQALLICQFRYNPREDVIYVWYMDDNDEDQRLPQHHDPKKFVSLENLLNFFKVCPEKLPNYEEKIKSSFEEHFHTN</sequence>
<dbReference type="EMBL" id="JBANQN010000009">
    <property type="protein sequence ID" value="KAK6780559.1"/>
    <property type="molecule type" value="Genomic_DNA"/>
</dbReference>
<dbReference type="GO" id="GO:0010309">
    <property type="term" value="F:acireductone dioxygenase [iron(II)-requiring] activity"/>
    <property type="evidence" value="ECO:0007669"/>
    <property type="project" value="UniProtKB-EC"/>
</dbReference>
<accession>A0AAN8T6A1</accession>
<comment type="catalytic activity">
    <reaction evidence="1">
        <text>1,2-dihydroxy-5-(methylsulfanyl)pent-1-en-3-one + O2 = 4-methylsulfanyl-2-oxobutanoate + formate + 2 H(+)</text>
        <dbReference type="Rhea" id="RHEA:24504"/>
        <dbReference type="ChEBI" id="CHEBI:15378"/>
        <dbReference type="ChEBI" id="CHEBI:15379"/>
        <dbReference type="ChEBI" id="CHEBI:15740"/>
        <dbReference type="ChEBI" id="CHEBI:16723"/>
        <dbReference type="ChEBI" id="CHEBI:49252"/>
        <dbReference type="EC" id="1.13.11.54"/>
    </reaction>
</comment>
<organism evidence="11 12">
    <name type="scientific">Solanum bulbocastanum</name>
    <name type="common">Wild potato</name>
    <dbReference type="NCBI Taxonomy" id="147425"/>
    <lineage>
        <taxon>Eukaryota</taxon>
        <taxon>Viridiplantae</taxon>
        <taxon>Streptophyta</taxon>
        <taxon>Embryophyta</taxon>
        <taxon>Tracheophyta</taxon>
        <taxon>Spermatophyta</taxon>
        <taxon>Magnoliopsida</taxon>
        <taxon>eudicotyledons</taxon>
        <taxon>Gunneridae</taxon>
        <taxon>Pentapetalae</taxon>
        <taxon>asterids</taxon>
        <taxon>lamiids</taxon>
        <taxon>Solanales</taxon>
        <taxon>Solanaceae</taxon>
        <taxon>Solanoideae</taxon>
        <taxon>Solaneae</taxon>
        <taxon>Solanum</taxon>
    </lineage>
</organism>
<keyword evidence="7" id="KW-0560">Oxidoreductase</keyword>